<dbReference type="STRING" id="4572.M7Z6X1"/>
<evidence type="ECO:0000256" key="5">
    <source>
        <dbReference type="ARBA" id="ARBA00022989"/>
    </source>
</evidence>
<evidence type="ECO:0000256" key="1">
    <source>
        <dbReference type="ARBA" id="ARBA00004127"/>
    </source>
</evidence>
<feature type="binding site" evidence="9">
    <location>
        <position position="231"/>
    </location>
    <ligand>
        <name>Mn(2+)</name>
        <dbReference type="ChEBI" id="CHEBI:29035"/>
    </ligand>
</feature>
<evidence type="ECO:0000313" key="10">
    <source>
        <dbReference type="EMBL" id="EMS55737.1"/>
    </source>
</evidence>
<accession>M7Z6X1</accession>
<name>M7Z6X1_TRIUA</name>
<dbReference type="GO" id="GO:0016020">
    <property type="term" value="C:membrane"/>
    <property type="evidence" value="ECO:0007669"/>
    <property type="project" value="InterPro"/>
</dbReference>
<gene>
    <name evidence="10" type="ORF">TRIUR3_29050</name>
</gene>
<organism evidence="10">
    <name type="scientific">Triticum urartu</name>
    <name type="common">Red wild einkorn</name>
    <name type="synonym">Crithodium urartu</name>
    <dbReference type="NCBI Taxonomy" id="4572"/>
    <lineage>
        <taxon>Eukaryota</taxon>
        <taxon>Viridiplantae</taxon>
        <taxon>Streptophyta</taxon>
        <taxon>Embryophyta</taxon>
        <taxon>Tracheophyta</taxon>
        <taxon>Spermatophyta</taxon>
        <taxon>Magnoliopsida</taxon>
        <taxon>Liliopsida</taxon>
        <taxon>Poales</taxon>
        <taxon>Poaceae</taxon>
        <taxon>BOP clade</taxon>
        <taxon>Pooideae</taxon>
        <taxon>Triticodae</taxon>
        <taxon>Triticeae</taxon>
        <taxon>Triticinae</taxon>
        <taxon>Triticum</taxon>
    </lineage>
</organism>
<dbReference type="PANTHER" id="PTHR13301">
    <property type="entry name" value="X-BOX TRANSCRIPTION FACTOR-RELATED"/>
    <property type="match status" value="1"/>
</dbReference>
<dbReference type="GO" id="GO:0012505">
    <property type="term" value="C:endomembrane system"/>
    <property type="evidence" value="ECO:0007669"/>
    <property type="project" value="UniProtKB-SubCell"/>
</dbReference>
<evidence type="ECO:0000256" key="9">
    <source>
        <dbReference type="PIRSR" id="PIRSR605150-3"/>
    </source>
</evidence>
<evidence type="ECO:0000256" key="8">
    <source>
        <dbReference type="PIRSR" id="PIRSR605150-2"/>
    </source>
</evidence>
<comment type="subcellular location">
    <subcellularLocation>
        <location evidence="1">Endomembrane system</location>
        <topology evidence="1">Multi-pass membrane protein</topology>
    </subcellularLocation>
</comment>
<evidence type="ECO:0000256" key="4">
    <source>
        <dbReference type="ARBA" id="ARBA00022692"/>
    </source>
</evidence>
<dbReference type="GO" id="GO:0016760">
    <property type="term" value="F:cellulose synthase (UDP-forming) activity"/>
    <property type="evidence" value="ECO:0007669"/>
    <property type="project" value="InterPro"/>
</dbReference>
<evidence type="ECO:0000256" key="3">
    <source>
        <dbReference type="ARBA" id="ARBA00022679"/>
    </source>
</evidence>
<dbReference type="Pfam" id="PF03552">
    <property type="entry name" value="Cellulose_synt"/>
    <property type="match status" value="2"/>
</dbReference>
<keyword evidence="5" id="KW-1133">Transmembrane helix</keyword>
<evidence type="ECO:0000256" key="2">
    <source>
        <dbReference type="ARBA" id="ARBA00022676"/>
    </source>
</evidence>
<keyword evidence="7" id="KW-0961">Cell wall biogenesis/degradation</keyword>
<feature type="binding site" evidence="9">
    <location>
        <position position="255"/>
    </location>
    <ligand>
        <name>Mn(2+)</name>
        <dbReference type="ChEBI" id="CHEBI:29035"/>
    </ligand>
</feature>
<keyword evidence="6" id="KW-0472">Membrane</keyword>
<dbReference type="Gene3D" id="3.90.550.10">
    <property type="entry name" value="Spore Coat Polysaccharide Biosynthesis Protein SpsA, Chain A"/>
    <property type="match status" value="1"/>
</dbReference>
<dbReference type="OMA" id="ARINTIC"/>
<dbReference type="InterPro" id="IPR005150">
    <property type="entry name" value="Cellulose_synth"/>
</dbReference>
<dbReference type="GO" id="GO:0030244">
    <property type="term" value="P:cellulose biosynthetic process"/>
    <property type="evidence" value="ECO:0007669"/>
    <property type="project" value="InterPro"/>
</dbReference>
<proteinExistence type="predicted"/>
<dbReference type="AlphaFoldDB" id="M7Z6X1"/>
<keyword evidence="4" id="KW-0812">Transmembrane</keyword>
<sequence>MAGGKKLHERVALGRTAWMLADFVILLLLLALVARRAASLGERGGTLEELPAVDMFVTTADPALEPPLITVNTVLSLLALDYPDVGKLACYVSDDGCSPVTCYALREAAKFASLWIPFCKRYDIGVRAPFMYFSSAPEVGTGTADHEFLESWALMKTEYEKLASRIENADEVSILRDGGEEFAEFIDAERGNHPTIVKVLWDNSKSKAGEGFPHLVYLSREKSPRHRHNFKAGAMNVLTRVSAVMTNAPIMLNVDCDMFANNPQVALHAMCLLLGFDDEIHSGFVQAPQKFYGGLKDDPFGNQMQVITKKIGGGLAGIQGTFYGGTGCFHRRKVIYGMPPPDTVKHETRGSPSYKELQAKFGSSKELIESSRNIISGDLLARPTVDISSRVEMAKQVGDCNYEAGTCWGQEASDEGFHIPAALFLTYNIYHLMEYKECGLSVRAWWNNHRMQRITSASAWLLAFLTVILKTLGLSETVFEVTRKESSTSSDGGAGTDDADPGLFTFDSAPVFIPVTALSVLNIVALTVAAWRAVVGTVAGVHGGPGVGEFMCCGWMVLCFWPFVRGLVSSGKFSHPSGSILDLQHIPRDGVQEVRALIPCWWNNHRMQRITSASAWLLAFLTVILKTLGLFETVLEVTRKERSTSDGGVGTDEADPGLFTFDSAPDFIPVMALSMLNISALTFTECR</sequence>
<evidence type="ECO:0000256" key="6">
    <source>
        <dbReference type="ARBA" id="ARBA00023136"/>
    </source>
</evidence>
<dbReference type="GO" id="GO:0071555">
    <property type="term" value="P:cell wall organization"/>
    <property type="evidence" value="ECO:0007669"/>
    <property type="project" value="UniProtKB-KW"/>
</dbReference>
<reference evidence="10" key="1">
    <citation type="journal article" date="2013" name="Nature">
        <title>Draft genome of the wheat A-genome progenitor Triticum urartu.</title>
        <authorList>
            <person name="Ling H.Q."/>
            <person name="Zhao S."/>
            <person name="Liu D."/>
            <person name="Wang J."/>
            <person name="Sun H."/>
            <person name="Zhang C."/>
            <person name="Fan H."/>
            <person name="Li D."/>
            <person name="Dong L."/>
            <person name="Tao Y."/>
            <person name="Gao C."/>
            <person name="Wu H."/>
            <person name="Li Y."/>
            <person name="Cui Y."/>
            <person name="Guo X."/>
            <person name="Zheng S."/>
            <person name="Wang B."/>
            <person name="Yu K."/>
            <person name="Liang Q."/>
            <person name="Yang W."/>
            <person name="Lou X."/>
            <person name="Chen J."/>
            <person name="Feng M."/>
            <person name="Jian J."/>
            <person name="Zhang X."/>
            <person name="Luo G."/>
            <person name="Jiang Y."/>
            <person name="Liu J."/>
            <person name="Wang Z."/>
            <person name="Sha Y."/>
            <person name="Zhang B."/>
            <person name="Wu H."/>
            <person name="Tang D."/>
            <person name="Shen Q."/>
            <person name="Xue P."/>
            <person name="Zou S."/>
            <person name="Wang X."/>
            <person name="Liu X."/>
            <person name="Wang F."/>
            <person name="Yang Y."/>
            <person name="An X."/>
            <person name="Dong Z."/>
            <person name="Zhang K."/>
            <person name="Zhang X."/>
            <person name="Luo M.C."/>
            <person name="Dvorak J."/>
            <person name="Tong Y."/>
            <person name="Wang J."/>
            <person name="Yang H."/>
            <person name="Li Z."/>
            <person name="Wang D."/>
            <person name="Zhang A."/>
            <person name="Wang J."/>
        </authorList>
    </citation>
    <scope>NUCLEOTIDE SEQUENCE</scope>
</reference>
<dbReference type="GO" id="GO:0071669">
    <property type="term" value="P:plant-type cell wall organization or biogenesis"/>
    <property type="evidence" value="ECO:0007669"/>
    <property type="project" value="UniProtKB-ARBA"/>
</dbReference>
<dbReference type="InterPro" id="IPR029044">
    <property type="entry name" value="Nucleotide-diphossugar_trans"/>
</dbReference>
<dbReference type="FunFam" id="3.90.550.10:FF:000176">
    <property type="entry name" value="Cellulose synthase-like protein B3"/>
    <property type="match status" value="1"/>
</dbReference>
<keyword evidence="2" id="KW-0328">Glycosyltransferase</keyword>
<protein>
    <submittedName>
        <fullName evidence="10">Cellulose synthase-like protein H1</fullName>
    </submittedName>
</protein>
<feature type="binding site" evidence="8">
    <location>
        <position position="95"/>
    </location>
    <ligand>
        <name>UDP-alpha-D-glucose</name>
        <dbReference type="ChEBI" id="CHEBI:58885"/>
    </ligand>
</feature>
<keyword evidence="3" id="KW-0808">Transferase</keyword>
<dbReference type="eggNOG" id="ENOG502QTT0">
    <property type="taxonomic scope" value="Eukaryota"/>
</dbReference>
<evidence type="ECO:0000256" key="7">
    <source>
        <dbReference type="ARBA" id="ARBA00023316"/>
    </source>
</evidence>
<feature type="binding site" evidence="8">
    <location>
        <position position="65"/>
    </location>
    <ligand>
        <name>UDP-alpha-D-glucose</name>
        <dbReference type="ChEBI" id="CHEBI:58885"/>
    </ligand>
</feature>
<dbReference type="EMBL" id="KD166932">
    <property type="protein sequence ID" value="EMS55737.1"/>
    <property type="molecule type" value="Genomic_DNA"/>
</dbReference>